<evidence type="ECO:0000313" key="14">
    <source>
        <dbReference type="Proteomes" id="UP001055093"/>
    </source>
</evidence>
<dbReference type="SUPFAM" id="SSF53150">
    <property type="entry name" value="DNA repair protein MutS, domain II"/>
    <property type="match status" value="1"/>
</dbReference>
<evidence type="ECO:0000256" key="10">
    <source>
        <dbReference type="RuleBase" id="RU003756"/>
    </source>
</evidence>
<dbReference type="InterPro" id="IPR036187">
    <property type="entry name" value="DNA_mismatch_repair_MutS_sf"/>
</dbReference>
<evidence type="ECO:0000256" key="8">
    <source>
        <dbReference type="ARBA" id="ARBA00024647"/>
    </source>
</evidence>
<dbReference type="InterPro" id="IPR036678">
    <property type="entry name" value="MutS_con_dom_sf"/>
</dbReference>
<dbReference type="EMBL" id="BPRE01000006">
    <property type="protein sequence ID" value="GJE75810.1"/>
    <property type="molecule type" value="Genomic_DNA"/>
</dbReference>
<dbReference type="InterPro" id="IPR017261">
    <property type="entry name" value="DNA_mismatch_repair_MutS/MSH"/>
</dbReference>
<dbReference type="CDD" id="cd03284">
    <property type="entry name" value="ABC_MutS1"/>
    <property type="match status" value="1"/>
</dbReference>
<name>A0ABQ4UUD2_9HYPH</name>
<dbReference type="InterPro" id="IPR007696">
    <property type="entry name" value="DNA_mismatch_repair_MutS_core"/>
</dbReference>
<evidence type="ECO:0000256" key="5">
    <source>
        <dbReference type="ARBA" id="ARBA00022840"/>
    </source>
</evidence>
<dbReference type="PANTHER" id="PTHR11361">
    <property type="entry name" value="DNA MISMATCH REPAIR PROTEIN MUTS FAMILY MEMBER"/>
    <property type="match status" value="1"/>
</dbReference>
<reference evidence="13" key="2">
    <citation type="submission" date="2021-08" db="EMBL/GenBank/DDBJ databases">
        <authorList>
            <person name="Tani A."/>
            <person name="Ola A."/>
            <person name="Ogura Y."/>
            <person name="Katsura K."/>
            <person name="Hayashi T."/>
        </authorList>
    </citation>
    <scope>NUCLEOTIDE SEQUENCE</scope>
    <source>
        <strain evidence="13">DSM 14458</strain>
    </source>
</reference>
<keyword evidence="6 9" id="KW-0238">DNA-binding</keyword>
<evidence type="ECO:0000256" key="7">
    <source>
        <dbReference type="ARBA" id="ARBA00023204"/>
    </source>
</evidence>
<feature type="compositionally biased region" description="Pro residues" evidence="11">
    <location>
        <begin position="858"/>
        <end position="867"/>
    </location>
</feature>
<keyword evidence="5 9" id="KW-0067">ATP-binding</keyword>
<dbReference type="InterPro" id="IPR005748">
    <property type="entry name" value="DNA_mismatch_repair_MutS"/>
</dbReference>
<dbReference type="InterPro" id="IPR027417">
    <property type="entry name" value="P-loop_NTPase"/>
</dbReference>
<dbReference type="PIRSF" id="PIRSF037677">
    <property type="entry name" value="DNA_mis_repair_Msh6"/>
    <property type="match status" value="1"/>
</dbReference>
<dbReference type="HAMAP" id="MF_00096">
    <property type="entry name" value="MutS"/>
    <property type="match status" value="1"/>
</dbReference>
<dbReference type="PANTHER" id="PTHR11361:SF34">
    <property type="entry name" value="DNA MISMATCH REPAIR PROTEIN MSH1, MITOCHONDRIAL"/>
    <property type="match status" value="1"/>
</dbReference>
<dbReference type="SUPFAM" id="SSF55271">
    <property type="entry name" value="DNA repair protein MutS, domain I"/>
    <property type="match status" value="1"/>
</dbReference>
<keyword evidence="7 9" id="KW-0234">DNA repair</keyword>
<evidence type="ECO:0000256" key="4">
    <source>
        <dbReference type="ARBA" id="ARBA00022763"/>
    </source>
</evidence>
<accession>A0ABQ4UUD2</accession>
<dbReference type="SMART" id="SM00533">
    <property type="entry name" value="MUTSd"/>
    <property type="match status" value="1"/>
</dbReference>
<evidence type="ECO:0000313" key="13">
    <source>
        <dbReference type="EMBL" id="GJE75810.1"/>
    </source>
</evidence>
<dbReference type="InterPro" id="IPR000432">
    <property type="entry name" value="DNA_mismatch_repair_MutS_C"/>
</dbReference>
<comment type="caution">
    <text evidence="13">The sequence shown here is derived from an EMBL/GenBank/DDBJ whole genome shotgun (WGS) entry which is preliminary data.</text>
</comment>
<proteinExistence type="inferred from homology"/>
<dbReference type="InterPro" id="IPR016151">
    <property type="entry name" value="DNA_mismatch_repair_MutS_N"/>
</dbReference>
<evidence type="ECO:0000256" key="3">
    <source>
        <dbReference type="ARBA" id="ARBA00022741"/>
    </source>
</evidence>
<protein>
    <recommendedName>
        <fullName evidence="2 9">DNA mismatch repair protein MutS</fullName>
    </recommendedName>
</protein>
<keyword evidence="14" id="KW-1185">Reference proteome</keyword>
<dbReference type="Gene3D" id="6.10.140.430">
    <property type="match status" value="1"/>
</dbReference>
<dbReference type="Pfam" id="PF00488">
    <property type="entry name" value="MutS_V"/>
    <property type="match status" value="1"/>
</dbReference>
<dbReference type="Gene3D" id="3.30.420.110">
    <property type="entry name" value="MutS, connector domain"/>
    <property type="match status" value="1"/>
</dbReference>
<dbReference type="Gene3D" id="3.40.1170.10">
    <property type="entry name" value="DNA repair protein MutS, domain I"/>
    <property type="match status" value="1"/>
</dbReference>
<dbReference type="NCBIfam" id="TIGR01070">
    <property type="entry name" value="mutS1"/>
    <property type="match status" value="1"/>
</dbReference>
<keyword evidence="3 9" id="KW-0547">Nucleotide-binding</keyword>
<comment type="function">
    <text evidence="8 9">This protein is involved in the repair of mismatches in DNA. It is possible that it carries out the mismatch recognition step. This protein has a weak ATPase activity.</text>
</comment>
<evidence type="ECO:0000256" key="11">
    <source>
        <dbReference type="SAM" id="MobiDB-lite"/>
    </source>
</evidence>
<dbReference type="Gene3D" id="1.10.1420.10">
    <property type="match status" value="2"/>
</dbReference>
<comment type="similarity">
    <text evidence="1 9 10">Belongs to the DNA mismatch repair MutS family.</text>
</comment>
<dbReference type="SUPFAM" id="SSF48334">
    <property type="entry name" value="DNA repair protein MutS, domain III"/>
    <property type="match status" value="1"/>
</dbReference>
<dbReference type="Proteomes" id="UP001055093">
    <property type="component" value="Unassembled WGS sequence"/>
</dbReference>
<feature type="region of interest" description="Disordered" evidence="11">
    <location>
        <begin position="854"/>
        <end position="885"/>
    </location>
</feature>
<dbReference type="Pfam" id="PF01624">
    <property type="entry name" value="MutS_I"/>
    <property type="match status" value="1"/>
</dbReference>
<evidence type="ECO:0000256" key="9">
    <source>
        <dbReference type="HAMAP-Rule" id="MF_00096"/>
    </source>
</evidence>
<evidence type="ECO:0000256" key="1">
    <source>
        <dbReference type="ARBA" id="ARBA00006271"/>
    </source>
</evidence>
<evidence type="ECO:0000259" key="12">
    <source>
        <dbReference type="PROSITE" id="PS00486"/>
    </source>
</evidence>
<dbReference type="InterPro" id="IPR007861">
    <property type="entry name" value="DNA_mismatch_repair_MutS_clamp"/>
</dbReference>
<dbReference type="NCBIfam" id="NF003810">
    <property type="entry name" value="PRK05399.1"/>
    <property type="match status" value="1"/>
</dbReference>
<dbReference type="Pfam" id="PF05188">
    <property type="entry name" value="MutS_II"/>
    <property type="match status" value="1"/>
</dbReference>
<dbReference type="InterPro" id="IPR007695">
    <property type="entry name" value="DNA_mismatch_repair_MutS-lik_N"/>
</dbReference>
<dbReference type="InterPro" id="IPR007860">
    <property type="entry name" value="DNA_mmatch_repair_MutS_con_dom"/>
</dbReference>
<keyword evidence="4 9" id="KW-0227">DNA damage</keyword>
<feature type="domain" description="DNA mismatch repair proteins mutS family" evidence="12">
    <location>
        <begin position="724"/>
        <end position="740"/>
    </location>
</feature>
<reference evidence="13" key="1">
    <citation type="journal article" date="2021" name="Front. Microbiol.">
        <title>Comprehensive Comparative Genomics and Phenotyping of Methylobacterium Species.</title>
        <authorList>
            <person name="Alessa O."/>
            <person name="Ogura Y."/>
            <person name="Fujitani Y."/>
            <person name="Takami H."/>
            <person name="Hayashi T."/>
            <person name="Sahin N."/>
            <person name="Tani A."/>
        </authorList>
    </citation>
    <scope>NUCLEOTIDE SEQUENCE</scope>
    <source>
        <strain evidence="13">DSM 14458</strain>
    </source>
</reference>
<dbReference type="SMART" id="SM00534">
    <property type="entry name" value="MUTSac"/>
    <property type="match status" value="1"/>
</dbReference>
<dbReference type="SUPFAM" id="SSF52540">
    <property type="entry name" value="P-loop containing nucleoside triphosphate hydrolases"/>
    <property type="match status" value="1"/>
</dbReference>
<dbReference type="PROSITE" id="PS00486">
    <property type="entry name" value="DNA_MISMATCH_REPAIR_2"/>
    <property type="match status" value="1"/>
</dbReference>
<dbReference type="InterPro" id="IPR045076">
    <property type="entry name" value="MutS"/>
</dbReference>
<dbReference type="Pfam" id="PF05192">
    <property type="entry name" value="MutS_III"/>
    <property type="match status" value="1"/>
</dbReference>
<dbReference type="Pfam" id="PF05190">
    <property type="entry name" value="MutS_IV"/>
    <property type="match status" value="1"/>
</dbReference>
<dbReference type="Gene3D" id="3.40.50.300">
    <property type="entry name" value="P-loop containing nucleotide triphosphate hydrolases"/>
    <property type="match status" value="1"/>
</dbReference>
<organism evidence="13 14">
    <name type="scientific">Methylorubrum suomiense</name>
    <dbReference type="NCBI Taxonomy" id="144191"/>
    <lineage>
        <taxon>Bacteria</taxon>
        <taxon>Pseudomonadati</taxon>
        <taxon>Pseudomonadota</taxon>
        <taxon>Alphaproteobacteria</taxon>
        <taxon>Hyphomicrobiales</taxon>
        <taxon>Methylobacteriaceae</taxon>
        <taxon>Methylorubrum</taxon>
    </lineage>
</organism>
<gene>
    <name evidence="9 13" type="primary">mutS</name>
    <name evidence="13" type="ORF">BGCPKDLD_2397</name>
</gene>
<evidence type="ECO:0000256" key="6">
    <source>
        <dbReference type="ARBA" id="ARBA00023125"/>
    </source>
</evidence>
<feature type="binding site" evidence="9">
    <location>
        <begin position="650"/>
        <end position="657"/>
    </location>
    <ligand>
        <name>ATP</name>
        <dbReference type="ChEBI" id="CHEBI:30616"/>
    </ligand>
</feature>
<sequence>MTSSPVTSPMTSPLDTPGATPMMAQYIEIKAANPDCLLFYRMGDFYELFFEDAEIASRALGIVLTKRGKHGGADIPMCGVPVERSDDYLHRLIALGHRVAVCQQTEDPAEAKKRGPKSVVRREVTRLVTPGTLTEDRLLDPARANLLLAIGRRKVSDAREAYGLAAIDISTGRFALSEVEGAELAAAIARHEPREIVLSEAIHADPALARLWRDTRAAVVPLAAAELEPASAERRIREQFGVKTLDGFGSFSRAEIAAAGAALLYIERTQFGAKVPLSAPSREASGATLAIDAATRANLELTRTLSGERKGSLLDAIDRTVSAGGARLLAEHLAGPLTSLQKIARRHDAVAFLVEDGSLRAQLRDALKAAPDLARALSRLGLGRAGPRDLAALRGGLDAALAIAEGLGGAELPEGLARLVQRLDAADRDLATELGAALADDLPLHRRDGNFVREGYHPEIDEARLLGQDSRKVIAALQARYAEATGCRTLRIKHNNVLGYYIEVPQAVGEACLKGLMREFVHRQTMVDAMRFTSVELGELESKIAGASDRVLALEAQVFDGLSQRVMEQADRIADIADALSALDVAASHAELAVELDWTRPQLDESLAFAIQGGRHPVVEAALRKAGEAFIANACDLSGEEAGRIRLVTGPNMGGKSTFLRQNALVAVLAQMGAFVPARAAHLGLVDRLFSRVGAADDLARGHSTFMVEMVETAAILNQATRRSLVVLDEIGRGTATFDGLSIAWACLEHLHEKNGCRALFATHFHELTALSKRLPRLDNATLKVAEHRGDVVFLHEVVPGVAERSYGLQVARLAGLPASVVARAGTILKGLETSERERPARARIDDLPLFASLSEIAPPPPEPAAPEPDDTLGRLLDTIDPDSLTPREALDALYRLKAERTGGSRG</sequence>
<evidence type="ECO:0000256" key="2">
    <source>
        <dbReference type="ARBA" id="ARBA00021982"/>
    </source>
</evidence>